<gene>
    <name evidence="2" type="ORF">MRATA1EN1_LOCUS6561</name>
</gene>
<evidence type="ECO:0000313" key="3">
    <source>
        <dbReference type="Proteomes" id="UP001176941"/>
    </source>
</evidence>
<feature type="region of interest" description="Disordered" evidence="1">
    <location>
        <begin position="57"/>
        <end position="109"/>
    </location>
</feature>
<keyword evidence="3" id="KW-1185">Reference proteome</keyword>
<protein>
    <submittedName>
        <fullName evidence="2">Uncharacterized protein</fullName>
    </submittedName>
</protein>
<name>A0ABN8Y897_RANTA</name>
<feature type="region of interest" description="Disordered" evidence="1">
    <location>
        <begin position="1"/>
        <end position="23"/>
    </location>
</feature>
<evidence type="ECO:0000313" key="2">
    <source>
        <dbReference type="EMBL" id="CAI9157599.1"/>
    </source>
</evidence>
<dbReference type="EMBL" id="OX459952">
    <property type="protein sequence ID" value="CAI9157599.1"/>
    <property type="molecule type" value="Genomic_DNA"/>
</dbReference>
<evidence type="ECO:0000256" key="1">
    <source>
        <dbReference type="SAM" id="MobiDB-lite"/>
    </source>
</evidence>
<accession>A0ABN8Y897</accession>
<proteinExistence type="predicted"/>
<sequence>MRAWEPPGSHRLRAPGRVCTHRSEQCRPLPGWEIRTRPPPGAGGAVYVPVARPAARENAALGRSRRRQESAGVTPASRRPRRRSAQRAPATPSTQGGRLLGPLLSGIRS</sequence>
<dbReference type="Proteomes" id="UP001176941">
    <property type="component" value="Chromosome 16"/>
</dbReference>
<reference evidence="2" key="1">
    <citation type="submission" date="2023-04" db="EMBL/GenBank/DDBJ databases">
        <authorList>
            <consortium name="ELIXIR-Norway"/>
        </authorList>
    </citation>
    <scope>NUCLEOTIDE SEQUENCE [LARGE SCALE GENOMIC DNA]</scope>
</reference>
<organism evidence="2 3">
    <name type="scientific">Rangifer tarandus platyrhynchus</name>
    <name type="common">Svalbard reindeer</name>
    <dbReference type="NCBI Taxonomy" id="3082113"/>
    <lineage>
        <taxon>Eukaryota</taxon>
        <taxon>Metazoa</taxon>
        <taxon>Chordata</taxon>
        <taxon>Craniata</taxon>
        <taxon>Vertebrata</taxon>
        <taxon>Euteleostomi</taxon>
        <taxon>Mammalia</taxon>
        <taxon>Eutheria</taxon>
        <taxon>Laurasiatheria</taxon>
        <taxon>Artiodactyla</taxon>
        <taxon>Ruminantia</taxon>
        <taxon>Pecora</taxon>
        <taxon>Cervidae</taxon>
        <taxon>Odocoileinae</taxon>
        <taxon>Rangifer</taxon>
    </lineage>
</organism>